<evidence type="ECO:0000256" key="5">
    <source>
        <dbReference type="ARBA" id="ARBA00022676"/>
    </source>
</evidence>
<comment type="similarity">
    <text evidence="4 15">Belongs to the glycosyltransferase 31 family.</text>
</comment>
<evidence type="ECO:0000256" key="9">
    <source>
        <dbReference type="ARBA" id="ARBA00022968"/>
    </source>
</evidence>
<dbReference type="Pfam" id="PF01762">
    <property type="entry name" value="Galactosyl_T"/>
    <property type="match status" value="1"/>
</dbReference>
<dbReference type="OrthoDB" id="2139606at2759"/>
<comment type="pathway">
    <text evidence="3">Protein modification; protein glycosylation.</text>
</comment>
<keyword evidence="9 15" id="KW-0735">Signal-anchor</keyword>
<dbReference type="Gene3D" id="3.90.550.50">
    <property type="match status" value="1"/>
</dbReference>
<sequence length="483" mass="56091">MKDKSGPAIICFIVLMISYLYLKTFEKQNLDLAVCILSSRQNFELRNAIRNSWFNDIVSIELGHTKTVQAKFVIGQDACLIHPENRIDSFGCERWNVSLPMSSELTTFFMKPDNCNQRFNFVLNFYVKVMHGIVLKRIGIADIFSQLVLKEHEKASMNVYFYDARTDEEISVTHFDGNNKGQERNGYSYRPVQEILLPKGYEFIIQLKLDLKLSDLEKLKTGINSVSEESHHGMIVIRATDQYGHLLNERTHVNYIPAVSFMFTVHSVESLKNHLELVLERDKEWLQKVDLESQQLKEEQKLYQDIILVDVLDVYRNLPQKVLAGHLWLVDNYVVKYVMKTDDDCYVNIDTVLKSLPNCSGTNMIWWGNFRTNWAVEQHGKWVELEYGAMVYPRFACGSGNIVSSEVHSWLVLNRQKLKHFQGEDVSMGIWLSGLNVQHIQDDRWQCKMSCDNDLLSLPELSPEEIHWHWNNSKHCATPCLPC</sequence>
<evidence type="ECO:0000256" key="15">
    <source>
        <dbReference type="RuleBase" id="RU363063"/>
    </source>
</evidence>
<dbReference type="EC" id="2.4.1.-" evidence="15"/>
<keyword evidence="6" id="KW-0808">Transferase</keyword>
<dbReference type="EnsemblMetazoa" id="BGLB008029-RB">
    <property type="protein sequence ID" value="BGLB008029-PB"/>
    <property type="gene ID" value="BGLB008029"/>
</dbReference>
<keyword evidence="5 15" id="KW-0328">Glycosyltransferase</keyword>
<evidence type="ECO:0000256" key="11">
    <source>
        <dbReference type="ARBA" id="ARBA00023034"/>
    </source>
</evidence>
<keyword evidence="7 15" id="KW-0812">Transmembrane</keyword>
<dbReference type="Proteomes" id="UP000076420">
    <property type="component" value="Unassembled WGS sequence"/>
</dbReference>
<evidence type="ECO:0000256" key="8">
    <source>
        <dbReference type="ARBA" id="ARBA00022824"/>
    </source>
</evidence>
<dbReference type="GO" id="GO:0008194">
    <property type="term" value="F:UDP-glycosyltransferase activity"/>
    <property type="evidence" value="ECO:0007669"/>
    <property type="project" value="TreeGrafter"/>
</dbReference>
<evidence type="ECO:0000313" key="17">
    <source>
        <dbReference type="Proteomes" id="UP000076420"/>
    </source>
</evidence>
<dbReference type="PANTHER" id="PTHR11214:SF219">
    <property type="entry name" value="UDP-GALNAC:BETA-1,3-N-ACETYLGALACTOSAMINYLTRANSFERASE 2"/>
    <property type="match status" value="1"/>
</dbReference>
<dbReference type="PANTHER" id="PTHR11214">
    <property type="entry name" value="BETA-1,3-N-ACETYLGLUCOSAMINYLTRANSFERASE"/>
    <property type="match status" value="1"/>
</dbReference>
<dbReference type="KEGG" id="bgt:106068129"/>
<dbReference type="AlphaFoldDB" id="A0A2C9JTX3"/>
<feature type="transmembrane region" description="Helical" evidence="15">
    <location>
        <begin position="6"/>
        <end position="22"/>
    </location>
</feature>
<evidence type="ECO:0000256" key="6">
    <source>
        <dbReference type="ARBA" id="ARBA00022679"/>
    </source>
</evidence>
<evidence type="ECO:0000256" key="7">
    <source>
        <dbReference type="ARBA" id="ARBA00022692"/>
    </source>
</evidence>
<evidence type="ECO:0000256" key="14">
    <source>
        <dbReference type="ARBA" id="ARBA00047667"/>
    </source>
</evidence>
<evidence type="ECO:0000256" key="2">
    <source>
        <dbReference type="ARBA" id="ARBA00004323"/>
    </source>
</evidence>
<dbReference type="GO" id="GO:0005783">
    <property type="term" value="C:endoplasmic reticulum"/>
    <property type="evidence" value="ECO:0007669"/>
    <property type="project" value="UniProtKB-SubCell"/>
</dbReference>
<keyword evidence="13" id="KW-0325">Glycoprotein</keyword>
<comment type="subcellular location">
    <subcellularLocation>
        <location evidence="1">Endoplasmic reticulum</location>
    </subcellularLocation>
    <subcellularLocation>
        <location evidence="2 15">Golgi apparatus membrane</location>
        <topology evidence="2 15">Single-pass type II membrane protein</topology>
    </subcellularLocation>
</comment>
<keyword evidence="8" id="KW-0256">Endoplasmic reticulum</keyword>
<gene>
    <name evidence="16" type="primary">106068129</name>
</gene>
<evidence type="ECO:0000256" key="10">
    <source>
        <dbReference type="ARBA" id="ARBA00022989"/>
    </source>
</evidence>
<dbReference type="GO" id="GO:0016758">
    <property type="term" value="F:hexosyltransferase activity"/>
    <property type="evidence" value="ECO:0007669"/>
    <property type="project" value="InterPro"/>
</dbReference>
<dbReference type="GO" id="GO:0006493">
    <property type="term" value="P:protein O-linked glycosylation"/>
    <property type="evidence" value="ECO:0007669"/>
    <property type="project" value="TreeGrafter"/>
</dbReference>
<dbReference type="VEuPathDB" id="VectorBase:BGLAX_027095"/>
<reference evidence="16" key="1">
    <citation type="submission" date="2020-05" db="UniProtKB">
        <authorList>
            <consortium name="EnsemblMetazoa"/>
        </authorList>
    </citation>
    <scope>IDENTIFICATION</scope>
    <source>
        <strain evidence="16">BB02</strain>
    </source>
</reference>
<evidence type="ECO:0000256" key="3">
    <source>
        <dbReference type="ARBA" id="ARBA00004922"/>
    </source>
</evidence>
<dbReference type="STRING" id="6526.A0A2C9JTX3"/>
<evidence type="ECO:0000313" key="16">
    <source>
        <dbReference type="EnsemblMetazoa" id="BGLB008029-PB"/>
    </source>
</evidence>
<name>A0A2C9JTX3_BIOGL</name>
<keyword evidence="10 15" id="KW-1133">Transmembrane helix</keyword>
<protein>
    <recommendedName>
        <fullName evidence="15">Hexosyltransferase</fullName>
        <ecNumber evidence="15">2.4.1.-</ecNumber>
    </recommendedName>
</protein>
<comment type="catalytic activity">
    <reaction evidence="14">
        <text>3-O-(N-acetyl-beta-D-glucosaminyl-(1-&gt;4)-alpha-D-mannosyl)-L-threonyl-[protein] + UDP-N-acetyl-alpha-D-galactosamine = 3-O-[beta-D-GalNAc-(1-&gt;3)-beta-D-GlcNAc-(1-&gt;4)-alpha-D-Man]-L-Thr-[protein] + UDP + H(+)</text>
        <dbReference type="Rhea" id="RHEA:37667"/>
        <dbReference type="Rhea" id="RHEA-COMP:13308"/>
        <dbReference type="Rhea" id="RHEA-COMP:13618"/>
        <dbReference type="ChEBI" id="CHEBI:15378"/>
        <dbReference type="ChEBI" id="CHEBI:58223"/>
        <dbReference type="ChEBI" id="CHEBI:67138"/>
        <dbReference type="ChEBI" id="CHEBI:136709"/>
        <dbReference type="ChEBI" id="CHEBI:137540"/>
        <dbReference type="EC" id="2.4.1.313"/>
    </reaction>
</comment>
<dbReference type="InterPro" id="IPR002659">
    <property type="entry name" value="Glyco_trans_31"/>
</dbReference>
<keyword evidence="11 15" id="KW-0333">Golgi apparatus</keyword>
<evidence type="ECO:0000256" key="13">
    <source>
        <dbReference type="ARBA" id="ARBA00023180"/>
    </source>
</evidence>
<evidence type="ECO:0000256" key="4">
    <source>
        <dbReference type="ARBA" id="ARBA00008661"/>
    </source>
</evidence>
<dbReference type="VEuPathDB" id="VectorBase:BGLB008029"/>
<keyword evidence="12 15" id="KW-0472">Membrane</keyword>
<dbReference type="GO" id="GO:0000139">
    <property type="term" value="C:Golgi membrane"/>
    <property type="evidence" value="ECO:0007669"/>
    <property type="project" value="UniProtKB-SubCell"/>
</dbReference>
<evidence type="ECO:0000256" key="1">
    <source>
        <dbReference type="ARBA" id="ARBA00004240"/>
    </source>
</evidence>
<proteinExistence type="inferred from homology"/>
<evidence type="ECO:0000256" key="12">
    <source>
        <dbReference type="ARBA" id="ARBA00023136"/>
    </source>
</evidence>
<organism evidence="16 17">
    <name type="scientific">Biomphalaria glabrata</name>
    <name type="common">Bloodfluke planorb</name>
    <name type="synonym">Freshwater snail</name>
    <dbReference type="NCBI Taxonomy" id="6526"/>
    <lineage>
        <taxon>Eukaryota</taxon>
        <taxon>Metazoa</taxon>
        <taxon>Spiralia</taxon>
        <taxon>Lophotrochozoa</taxon>
        <taxon>Mollusca</taxon>
        <taxon>Gastropoda</taxon>
        <taxon>Heterobranchia</taxon>
        <taxon>Euthyneura</taxon>
        <taxon>Panpulmonata</taxon>
        <taxon>Hygrophila</taxon>
        <taxon>Lymnaeoidea</taxon>
        <taxon>Planorbidae</taxon>
        <taxon>Biomphalaria</taxon>
    </lineage>
</organism>
<accession>A0A2C9JTX3</accession>